<keyword evidence="1" id="KW-0472">Membrane</keyword>
<dbReference type="Proteomes" id="UP000316621">
    <property type="component" value="Chromosome 2"/>
</dbReference>
<evidence type="ECO:0000313" key="3">
    <source>
        <dbReference type="Proteomes" id="UP000316621"/>
    </source>
</evidence>
<organism evidence="2 3">
    <name type="scientific">Papaver somniferum</name>
    <name type="common">Opium poppy</name>
    <dbReference type="NCBI Taxonomy" id="3469"/>
    <lineage>
        <taxon>Eukaryota</taxon>
        <taxon>Viridiplantae</taxon>
        <taxon>Streptophyta</taxon>
        <taxon>Embryophyta</taxon>
        <taxon>Tracheophyta</taxon>
        <taxon>Spermatophyta</taxon>
        <taxon>Magnoliopsida</taxon>
        <taxon>Ranunculales</taxon>
        <taxon>Papaveraceae</taxon>
        <taxon>Papaveroideae</taxon>
        <taxon>Papaver</taxon>
    </lineage>
</organism>
<name>A0A4Y7INY7_PAPSO</name>
<dbReference type="AlphaFoldDB" id="A0A4Y7INY7"/>
<keyword evidence="3" id="KW-1185">Reference proteome</keyword>
<reference evidence="2 3" key="1">
    <citation type="journal article" date="2018" name="Science">
        <title>The opium poppy genome and morphinan production.</title>
        <authorList>
            <person name="Guo L."/>
            <person name="Winzer T."/>
            <person name="Yang X."/>
            <person name="Li Y."/>
            <person name="Ning Z."/>
            <person name="He Z."/>
            <person name="Teodor R."/>
            <person name="Lu Y."/>
            <person name="Bowser T.A."/>
            <person name="Graham I.A."/>
            <person name="Ye K."/>
        </authorList>
    </citation>
    <scope>NUCLEOTIDE SEQUENCE [LARGE SCALE GENOMIC DNA]</scope>
    <source>
        <strain evidence="3">cv. HN1</strain>
        <tissue evidence="2">Leaves</tissue>
    </source>
</reference>
<feature type="transmembrane region" description="Helical" evidence="1">
    <location>
        <begin position="55"/>
        <end position="73"/>
    </location>
</feature>
<dbReference type="EMBL" id="CM010716">
    <property type="protein sequence ID" value="RZC49826.1"/>
    <property type="molecule type" value="Genomic_DNA"/>
</dbReference>
<protein>
    <submittedName>
        <fullName evidence="2">Uncharacterized protein</fullName>
    </submittedName>
</protein>
<accession>A0A4Y7INY7</accession>
<keyword evidence="1" id="KW-1133">Transmembrane helix</keyword>
<evidence type="ECO:0000256" key="1">
    <source>
        <dbReference type="SAM" id="Phobius"/>
    </source>
</evidence>
<keyword evidence="1" id="KW-0812">Transmembrane</keyword>
<dbReference type="Gramene" id="RZC49826">
    <property type="protein sequence ID" value="RZC49826"/>
    <property type="gene ID" value="C5167_018256"/>
</dbReference>
<evidence type="ECO:0000313" key="2">
    <source>
        <dbReference type="EMBL" id="RZC49826.1"/>
    </source>
</evidence>
<proteinExistence type="predicted"/>
<sequence>MAVVTGWQCSVVCQLVRIRQVQSIGHSAAITVSNHQRGGNAQWSFSWYGLDKCRFVVVMIPFSLHIMRIFLLVRAKKSKLEVLGCEPETRKKIVLFIRADLDRVKSSLGFQKRHKTGMGGIIKSY</sequence>
<gene>
    <name evidence="2" type="ORF">C5167_018256</name>
</gene>